<evidence type="ECO:0000256" key="6">
    <source>
        <dbReference type="ARBA" id="ARBA00023136"/>
    </source>
</evidence>
<feature type="transmembrane region" description="Helical" evidence="8">
    <location>
        <begin position="191"/>
        <end position="212"/>
    </location>
</feature>
<evidence type="ECO:0000256" key="3">
    <source>
        <dbReference type="ARBA" id="ARBA00022679"/>
    </source>
</evidence>
<comment type="subcellular location">
    <subcellularLocation>
        <location evidence="1">Cell membrane</location>
        <topology evidence="1">Multi-pass membrane protein</topology>
    </subcellularLocation>
</comment>
<evidence type="ECO:0000256" key="2">
    <source>
        <dbReference type="ARBA" id="ARBA00022475"/>
    </source>
</evidence>
<keyword evidence="2" id="KW-1003">Cell membrane</keyword>
<accession>A0ABS1X6R7</accession>
<feature type="transmembrane region" description="Helical" evidence="8">
    <location>
        <begin position="305"/>
        <end position="332"/>
    </location>
</feature>
<keyword evidence="6 8" id="KW-0472">Membrane</keyword>
<proteinExistence type="inferred from homology"/>
<dbReference type="EMBL" id="JAEVLS010000013">
    <property type="protein sequence ID" value="MBM0108921.1"/>
    <property type="molecule type" value="Genomic_DNA"/>
</dbReference>
<evidence type="ECO:0000256" key="1">
    <source>
        <dbReference type="ARBA" id="ARBA00004651"/>
    </source>
</evidence>
<dbReference type="Pfam" id="PF09594">
    <property type="entry name" value="GT87"/>
    <property type="match status" value="1"/>
</dbReference>
<dbReference type="InterPro" id="IPR018584">
    <property type="entry name" value="GT87"/>
</dbReference>
<evidence type="ECO:0000256" key="8">
    <source>
        <dbReference type="SAM" id="Phobius"/>
    </source>
</evidence>
<comment type="similarity">
    <text evidence="7">Belongs to the glycosyltransferase 87 family.</text>
</comment>
<feature type="transmembrane region" description="Helical" evidence="8">
    <location>
        <begin position="232"/>
        <end position="260"/>
    </location>
</feature>
<keyword evidence="3" id="KW-0808">Transferase</keyword>
<keyword evidence="4 8" id="KW-0812">Transmembrane</keyword>
<feature type="transmembrane region" description="Helical" evidence="8">
    <location>
        <begin position="344"/>
        <end position="361"/>
    </location>
</feature>
<protein>
    <submittedName>
        <fullName evidence="9">DUF2029 domain-containing protein</fullName>
    </submittedName>
</protein>
<feature type="transmembrane region" description="Helical" evidence="8">
    <location>
        <begin position="158"/>
        <end position="179"/>
    </location>
</feature>
<sequence>MMWHLYILFATAKRADHFGSGVAYMLRRVDQNHNSVAPTHWVRHLFPETRLGRADWFLFAATLVACFFLFLHPDLPMIGFCSVSYYSGGILEFYENAKVAASSTGFPRVCAYLPTTYAVVALWLYPLKMLGFSTNAETFQTFSSFLSQVQTLPTFETYWIKALTSLSYAASGLVFYRIALVYWQDVALAKYATAAWLTMPLAVFSQFIFSQVDVFYILLSMLGMLMLLRRRVYLAALFFGLSLTFKYFPAFIFLPCLLAFEKRVSRVALSCLIVIAPVALIELVYHRSASYQELVHGFYAVELVYSALVYVGGLGVYLLFAAFTVLCGIAYFTDVSQDAQLRKAAYLWLAASIIPFLLFFWSPQWLILAAPPIALTSMLSHRFGMYSKLDLFGMFMFIAYVSIMFSLNVDTAIIKTEWLGIGLDYSFLLGELFDWFGTHSASVFLSGFTGYLILQLVLKFKHMVVDVPNDAPSPIVHYGYVRRYFYLGLLIFALPASVAVLKDEMNDESVVGNRWVFWVETMHYGELRSGRVFEQTFVAQDDSMNWVSLFLTTFGKKSVNAFAMKRDDEVVLEIVDVHGRVIASLTRRVSQLRDGRWNRFAIQLDALRKGELYTIRLTSANASVGWWATAGDYYREGRAIVDGSARDSDFGFRIGFPR</sequence>
<evidence type="ECO:0000313" key="10">
    <source>
        <dbReference type="Proteomes" id="UP000661077"/>
    </source>
</evidence>
<keyword evidence="5 8" id="KW-1133">Transmembrane helix</keyword>
<reference evidence="9 10" key="1">
    <citation type="journal article" date="2021" name="Int. J. Syst. Evol. Microbiol.">
        <title>Steroidobacter gossypii sp. nov., isolated from soil of cotton cropping field.</title>
        <authorList>
            <person name="Huang R."/>
            <person name="Yang S."/>
            <person name="Zhen C."/>
            <person name="Liu W."/>
        </authorList>
    </citation>
    <scope>NUCLEOTIDE SEQUENCE [LARGE SCALE GENOMIC DNA]</scope>
    <source>
        <strain evidence="9 10">S1-65</strain>
    </source>
</reference>
<keyword evidence="10" id="KW-1185">Reference proteome</keyword>
<feature type="transmembrane region" description="Helical" evidence="8">
    <location>
        <begin position="391"/>
        <end position="415"/>
    </location>
</feature>
<feature type="transmembrane region" description="Helical" evidence="8">
    <location>
        <begin position="484"/>
        <end position="501"/>
    </location>
</feature>
<gene>
    <name evidence="9" type="ORF">JM946_29695</name>
</gene>
<feature type="transmembrane region" description="Helical" evidence="8">
    <location>
        <begin position="267"/>
        <end position="285"/>
    </location>
</feature>
<evidence type="ECO:0000256" key="5">
    <source>
        <dbReference type="ARBA" id="ARBA00022989"/>
    </source>
</evidence>
<evidence type="ECO:0000256" key="7">
    <source>
        <dbReference type="ARBA" id="ARBA00024033"/>
    </source>
</evidence>
<feature type="transmembrane region" description="Helical" evidence="8">
    <location>
        <begin position="54"/>
        <end position="71"/>
    </location>
</feature>
<organism evidence="9 10">
    <name type="scientific">Steroidobacter gossypii</name>
    <dbReference type="NCBI Taxonomy" id="2805490"/>
    <lineage>
        <taxon>Bacteria</taxon>
        <taxon>Pseudomonadati</taxon>
        <taxon>Pseudomonadota</taxon>
        <taxon>Gammaproteobacteria</taxon>
        <taxon>Steroidobacterales</taxon>
        <taxon>Steroidobacteraceae</taxon>
        <taxon>Steroidobacter</taxon>
    </lineage>
</organism>
<name>A0ABS1X6R7_9GAMM</name>
<feature type="transmembrane region" description="Helical" evidence="8">
    <location>
        <begin position="367"/>
        <end position="384"/>
    </location>
</feature>
<evidence type="ECO:0000313" key="9">
    <source>
        <dbReference type="EMBL" id="MBM0108921.1"/>
    </source>
</evidence>
<comment type="caution">
    <text evidence="9">The sequence shown here is derived from an EMBL/GenBank/DDBJ whole genome shotgun (WGS) entry which is preliminary data.</text>
</comment>
<evidence type="ECO:0000256" key="4">
    <source>
        <dbReference type="ARBA" id="ARBA00022692"/>
    </source>
</evidence>
<feature type="transmembrane region" description="Helical" evidence="8">
    <location>
        <begin position="435"/>
        <end position="454"/>
    </location>
</feature>
<dbReference type="Proteomes" id="UP000661077">
    <property type="component" value="Unassembled WGS sequence"/>
</dbReference>